<comment type="caution">
    <text evidence="1">The sequence shown here is derived from an EMBL/GenBank/DDBJ whole genome shotgun (WGS) entry which is preliminary data.</text>
</comment>
<gene>
    <name evidence="1" type="ORF">Taro_002244</name>
</gene>
<dbReference type="EMBL" id="NMUH01000051">
    <property type="protein sequence ID" value="MQL69932.1"/>
    <property type="molecule type" value="Genomic_DNA"/>
</dbReference>
<evidence type="ECO:0000313" key="1">
    <source>
        <dbReference type="EMBL" id="MQL69932.1"/>
    </source>
</evidence>
<organism evidence="1 2">
    <name type="scientific">Colocasia esculenta</name>
    <name type="common">Wild taro</name>
    <name type="synonym">Arum esculentum</name>
    <dbReference type="NCBI Taxonomy" id="4460"/>
    <lineage>
        <taxon>Eukaryota</taxon>
        <taxon>Viridiplantae</taxon>
        <taxon>Streptophyta</taxon>
        <taxon>Embryophyta</taxon>
        <taxon>Tracheophyta</taxon>
        <taxon>Spermatophyta</taxon>
        <taxon>Magnoliopsida</taxon>
        <taxon>Liliopsida</taxon>
        <taxon>Araceae</taxon>
        <taxon>Aroideae</taxon>
        <taxon>Colocasieae</taxon>
        <taxon>Colocasia</taxon>
    </lineage>
</organism>
<sequence length="235" mass="26644">MEATCQLSCSPETSVCVTRGLEAVSLAEDLSELLRRRRGRRRVLVEDATCILPRPQFRGLKLGRRLFLLFSFLSSSLLLFEVGRLSPPLPPMAWAWWSLRRARGEAAEWCMLETNIYCKGGVDTPHTGVDTMFQALSQNMKNWSTSVDTRPGQVDTRGRSQRILFTGLFSQVDTKCRQVDTRWLSQKACFLDGQSRSTRDDIRSTLETSPRELICQSGTVCRHTSWAGRHTPESL</sequence>
<name>A0A843TC68_COLES</name>
<keyword evidence="2" id="KW-1185">Reference proteome</keyword>
<dbReference type="AlphaFoldDB" id="A0A843TC68"/>
<accession>A0A843TC68</accession>
<reference evidence="1" key="1">
    <citation type="submission" date="2017-07" db="EMBL/GenBank/DDBJ databases">
        <title>Taro Niue Genome Assembly and Annotation.</title>
        <authorList>
            <person name="Atibalentja N."/>
            <person name="Keating K."/>
            <person name="Fields C.J."/>
        </authorList>
    </citation>
    <scope>NUCLEOTIDE SEQUENCE</scope>
    <source>
        <strain evidence="1">Niue_2</strain>
        <tissue evidence="1">Leaf</tissue>
    </source>
</reference>
<dbReference type="Proteomes" id="UP000652761">
    <property type="component" value="Unassembled WGS sequence"/>
</dbReference>
<protein>
    <submittedName>
        <fullName evidence="1">Uncharacterized protein</fullName>
    </submittedName>
</protein>
<evidence type="ECO:0000313" key="2">
    <source>
        <dbReference type="Proteomes" id="UP000652761"/>
    </source>
</evidence>
<proteinExistence type="predicted"/>